<proteinExistence type="predicted"/>
<accession>A0A197JV23</accession>
<protein>
    <submittedName>
        <fullName evidence="1">Uncharacterized protein</fullName>
    </submittedName>
</protein>
<name>A0A197JV23_9FUNG</name>
<dbReference type="Proteomes" id="UP000078512">
    <property type="component" value="Unassembled WGS sequence"/>
</dbReference>
<reference evidence="1 2" key="1">
    <citation type="submission" date="2016-05" db="EMBL/GenBank/DDBJ databases">
        <title>Genome sequencing reveals origins of a unique bacterial endosymbiosis in the earliest lineages of terrestrial Fungi.</title>
        <authorList>
            <consortium name="DOE Joint Genome Institute"/>
            <person name="Uehling J."/>
            <person name="Gryganskyi A."/>
            <person name="Hameed K."/>
            <person name="Tschaplinski T."/>
            <person name="Misztal P."/>
            <person name="Wu S."/>
            <person name="Desiro A."/>
            <person name="Vande Pol N."/>
            <person name="Du Z.-Y."/>
            <person name="Zienkiewicz A."/>
            <person name="Zienkiewicz K."/>
            <person name="Morin E."/>
            <person name="Tisserant E."/>
            <person name="Splivallo R."/>
            <person name="Hainaut M."/>
            <person name="Henrissat B."/>
            <person name="Ohm R."/>
            <person name="Kuo A."/>
            <person name="Yan J."/>
            <person name="Lipzen A."/>
            <person name="Nolan M."/>
            <person name="Labutti K."/>
            <person name="Barry K."/>
            <person name="Goldstein A."/>
            <person name="Labbe J."/>
            <person name="Schadt C."/>
            <person name="Tuskan G."/>
            <person name="Grigoriev I."/>
            <person name="Martin F."/>
            <person name="Vilgalys R."/>
            <person name="Bonito G."/>
        </authorList>
    </citation>
    <scope>NUCLEOTIDE SEQUENCE [LARGE SCALE GENOMIC DNA]</scope>
    <source>
        <strain evidence="1 2">AG-77</strain>
    </source>
</reference>
<organism evidence="1 2">
    <name type="scientific">Linnemannia elongata AG-77</name>
    <dbReference type="NCBI Taxonomy" id="1314771"/>
    <lineage>
        <taxon>Eukaryota</taxon>
        <taxon>Fungi</taxon>
        <taxon>Fungi incertae sedis</taxon>
        <taxon>Mucoromycota</taxon>
        <taxon>Mortierellomycotina</taxon>
        <taxon>Mortierellomycetes</taxon>
        <taxon>Mortierellales</taxon>
        <taxon>Mortierellaceae</taxon>
        <taxon>Linnemannia</taxon>
    </lineage>
</organism>
<dbReference type="OrthoDB" id="2427108at2759"/>
<dbReference type="AlphaFoldDB" id="A0A197JV23"/>
<evidence type="ECO:0000313" key="1">
    <source>
        <dbReference type="EMBL" id="OAQ29065.1"/>
    </source>
</evidence>
<gene>
    <name evidence="1" type="ORF">K457DRAFT_19480</name>
</gene>
<keyword evidence="2" id="KW-1185">Reference proteome</keyword>
<sequence>MHHLLNSATMRLSLGSKEEETRQFMHLASKCTTMRLYLSIALTALAIGFVSSQGVSPTCDEQTIPVCCTVFGPLNNAVVQKAFGSDLKMPSGDAGIDCHKSVCLISPSMIVRNSFKPREFFDFSLSDRIEYERLLQDSIRATADEVISSKNALQAFVKAHLRTPEEYRRLEEIDRARYYGRKRVLTGTIQTNGHDLKALVLDVTQRKSFQDLSHRPRTTRMLFGRCGSGTRNEADVVDKDFERGGGFEEPWGSQEHDNLPRVFERVTRHFERVTARKKRKAKVVHQLRRNDLPGTEPLRKFYGTASYKTKTRNLRVAEYAFKHEGIDRIMQETGCTDRWQSGQVRSLFVVGVGDFGSKRGPSLHMTFLRRLKKMVR</sequence>
<evidence type="ECO:0000313" key="2">
    <source>
        <dbReference type="Proteomes" id="UP000078512"/>
    </source>
</evidence>
<dbReference type="EMBL" id="KV442043">
    <property type="protein sequence ID" value="OAQ29065.1"/>
    <property type="molecule type" value="Genomic_DNA"/>
</dbReference>